<proteinExistence type="inferred from homology"/>
<dbReference type="Pfam" id="PF03770">
    <property type="entry name" value="IPK"/>
    <property type="match status" value="1"/>
</dbReference>
<dbReference type="Proteomes" id="UP001158576">
    <property type="component" value="Chromosome 1"/>
</dbReference>
<feature type="compositionally biased region" description="Basic and acidic residues" evidence="5">
    <location>
        <begin position="1"/>
        <end position="15"/>
    </location>
</feature>
<dbReference type="PANTHER" id="PTHR12400">
    <property type="entry name" value="INOSITOL POLYPHOSPHATE KINASE"/>
    <property type="match status" value="1"/>
</dbReference>
<evidence type="ECO:0000313" key="6">
    <source>
        <dbReference type="EMBL" id="CAG5102083.1"/>
    </source>
</evidence>
<comment type="similarity">
    <text evidence="1 4">Belongs to the inositol phosphokinase (IPK) family.</text>
</comment>
<dbReference type="EMBL" id="OU015566">
    <property type="protein sequence ID" value="CAG5102083.1"/>
    <property type="molecule type" value="Genomic_DNA"/>
</dbReference>
<dbReference type="PANTHER" id="PTHR12400:SF26">
    <property type="entry name" value="KINASE"/>
    <property type="match status" value="1"/>
</dbReference>
<dbReference type="InterPro" id="IPR038286">
    <property type="entry name" value="IPK_sf"/>
</dbReference>
<evidence type="ECO:0000256" key="1">
    <source>
        <dbReference type="ARBA" id="ARBA00007374"/>
    </source>
</evidence>
<evidence type="ECO:0000256" key="5">
    <source>
        <dbReference type="SAM" id="MobiDB-lite"/>
    </source>
</evidence>
<dbReference type="EC" id="2.7.-.-" evidence="4"/>
<reference evidence="6 7" key="1">
    <citation type="submission" date="2021-04" db="EMBL/GenBank/DDBJ databases">
        <authorList>
            <person name="Bliznina A."/>
        </authorList>
    </citation>
    <scope>NUCLEOTIDE SEQUENCE [LARGE SCALE GENOMIC DNA]</scope>
</reference>
<gene>
    <name evidence="6" type="ORF">OKIOD_LOCUS8900</name>
</gene>
<keyword evidence="3 4" id="KW-0418">Kinase</keyword>
<name>A0ABN7ST68_OIKDI</name>
<evidence type="ECO:0000256" key="2">
    <source>
        <dbReference type="ARBA" id="ARBA00022679"/>
    </source>
</evidence>
<feature type="region of interest" description="Disordered" evidence="5">
    <location>
        <begin position="1"/>
        <end position="22"/>
    </location>
</feature>
<evidence type="ECO:0000256" key="4">
    <source>
        <dbReference type="RuleBase" id="RU363090"/>
    </source>
</evidence>
<evidence type="ECO:0000256" key="3">
    <source>
        <dbReference type="ARBA" id="ARBA00022777"/>
    </source>
</evidence>
<accession>A0ABN7ST68</accession>
<dbReference type="SUPFAM" id="SSF56104">
    <property type="entry name" value="SAICAR synthase-like"/>
    <property type="match status" value="1"/>
</dbReference>
<feature type="region of interest" description="Disordered" evidence="5">
    <location>
        <begin position="289"/>
        <end position="311"/>
    </location>
</feature>
<dbReference type="Gene3D" id="3.30.470.160">
    <property type="entry name" value="Inositol polyphosphate kinase"/>
    <property type="match status" value="1"/>
</dbReference>
<dbReference type="InterPro" id="IPR005522">
    <property type="entry name" value="IPK"/>
</dbReference>
<sequence>MKGASDKTKLKDMRQDSSTYRKRKIKIDGAKETIFKKRKIRTRMSDLESFAGAAGHSGGILKAKNGHLLKIFHEENSNEPEFLSNLPSDDPLRPYTAEFYGIREISGSKYLELENLTEDCQSPSVMDIKLGKKTFIHDPKNNAERADLFSKMQKLDPTSLTPEELSSGTVTKSRYLQFRDDLSTTSMYGFRIEGISFSKDVESTFQKPEKIELQRMSKDSALENFGKFVDGNKLEKSEVLEKLKNLRQAVTDSSYLKNHQLIGCSLLFIADSQTLRLKLIDFAKSKKFESEEEKDDSWRTGLDNLISEIEQ</sequence>
<protein>
    <recommendedName>
        <fullName evidence="4">Kinase</fullName>
        <ecNumber evidence="4">2.7.-.-</ecNumber>
    </recommendedName>
</protein>
<organism evidence="6 7">
    <name type="scientific">Oikopleura dioica</name>
    <name type="common">Tunicate</name>
    <dbReference type="NCBI Taxonomy" id="34765"/>
    <lineage>
        <taxon>Eukaryota</taxon>
        <taxon>Metazoa</taxon>
        <taxon>Chordata</taxon>
        <taxon>Tunicata</taxon>
        <taxon>Appendicularia</taxon>
        <taxon>Copelata</taxon>
        <taxon>Oikopleuridae</taxon>
        <taxon>Oikopleura</taxon>
    </lineage>
</organism>
<evidence type="ECO:0000313" key="7">
    <source>
        <dbReference type="Proteomes" id="UP001158576"/>
    </source>
</evidence>
<keyword evidence="2 4" id="KW-0808">Transferase</keyword>
<keyword evidence="7" id="KW-1185">Reference proteome</keyword>